<feature type="transmembrane region" description="Helical" evidence="1">
    <location>
        <begin position="80"/>
        <end position="101"/>
    </location>
</feature>
<gene>
    <name evidence="2" type="ORF">KUL25_19860</name>
</gene>
<keyword evidence="3" id="KW-1185">Reference proteome</keyword>
<protein>
    <submittedName>
        <fullName evidence="2">Uncharacterized protein</fullName>
    </submittedName>
</protein>
<reference evidence="2 3" key="1">
    <citation type="submission" date="2021-07" db="EMBL/GenBank/DDBJ databases">
        <title>Karlodiniumbacter phycospheric gen. nov., sp. nov., a phycosphere bacterium isolated from karlodinium veneficum.</title>
        <authorList>
            <person name="Peng Y."/>
            <person name="Jiang L."/>
            <person name="Lee J."/>
        </authorList>
    </citation>
    <scope>NUCLEOTIDE SEQUENCE</scope>
    <source>
        <strain evidence="2 3">N5</strain>
    </source>
</reference>
<feature type="transmembrane region" description="Helical" evidence="1">
    <location>
        <begin position="37"/>
        <end position="60"/>
    </location>
</feature>
<keyword evidence="1" id="KW-0472">Membrane</keyword>
<keyword evidence="1" id="KW-0812">Transmembrane</keyword>
<evidence type="ECO:0000313" key="2">
    <source>
        <dbReference type="EMBL" id="QXL87630.1"/>
    </source>
</evidence>
<organism evidence="2">
    <name type="scientific">Gymnodinialimonas phycosphaerae</name>
    <dbReference type="NCBI Taxonomy" id="2841589"/>
    <lineage>
        <taxon>Bacteria</taxon>
        <taxon>Pseudomonadati</taxon>
        <taxon>Pseudomonadota</taxon>
        <taxon>Alphaproteobacteria</taxon>
        <taxon>Rhodobacterales</taxon>
        <taxon>Paracoccaceae</taxon>
        <taxon>Gymnodinialimonas</taxon>
    </lineage>
</organism>
<dbReference type="AlphaFoldDB" id="A0A975TUG1"/>
<dbReference type="EMBL" id="JAIMBW010000001">
    <property type="protein sequence ID" value="MBY4895021.1"/>
    <property type="molecule type" value="Genomic_DNA"/>
</dbReference>
<name>A0A975TUG1_9RHOB</name>
<dbReference type="Proteomes" id="UP000693972">
    <property type="component" value="Unassembled WGS sequence"/>
</dbReference>
<proteinExistence type="predicted"/>
<evidence type="ECO:0000256" key="1">
    <source>
        <dbReference type="SAM" id="Phobius"/>
    </source>
</evidence>
<dbReference type="EMBL" id="CP078073">
    <property type="protein sequence ID" value="QXL87630.1"/>
    <property type="molecule type" value="Genomic_DNA"/>
</dbReference>
<dbReference type="RefSeq" id="WP_257894494.1">
    <property type="nucleotide sequence ID" value="NZ_JAIMBW010000001.1"/>
</dbReference>
<feature type="transmembrane region" description="Helical" evidence="1">
    <location>
        <begin position="12"/>
        <end position="30"/>
    </location>
</feature>
<evidence type="ECO:0000313" key="3">
    <source>
        <dbReference type="Proteomes" id="UP000693972"/>
    </source>
</evidence>
<accession>A0A975TUG1</accession>
<keyword evidence="1" id="KW-1133">Transmembrane helix</keyword>
<sequence length="149" mass="16167">MDRTLLHEGGAFEVASAALWLFTSAYAVLGQVPDRRLAGWLAGLFNVFFLRELDFHDWWFDPGLLHVKVLTGAAPLWQKAVSLGAMVGILAVVFAVGWLGIGRFVRALRARDTPAWLLLVAMGCAATSSQLDGLGRTLEPYGIQIDAAV</sequence>